<dbReference type="Pfam" id="PF02518">
    <property type="entry name" value="HATPase_c"/>
    <property type="match status" value="1"/>
</dbReference>
<dbReference type="InterPro" id="IPR003661">
    <property type="entry name" value="HisK_dim/P_dom"/>
</dbReference>
<dbReference type="SUPFAM" id="SSF47384">
    <property type="entry name" value="Homodimeric domain of signal transducing histidine kinase"/>
    <property type="match status" value="1"/>
</dbReference>
<dbReference type="EMBL" id="JACJTE010000087">
    <property type="protein sequence ID" value="MBD2565462.1"/>
    <property type="molecule type" value="Genomic_DNA"/>
</dbReference>
<evidence type="ECO:0000313" key="10">
    <source>
        <dbReference type="Proteomes" id="UP000604661"/>
    </source>
</evidence>
<dbReference type="Gene3D" id="3.30.565.10">
    <property type="entry name" value="Histidine kinase-like ATPase, C-terminal domain"/>
    <property type="match status" value="1"/>
</dbReference>
<dbReference type="GO" id="GO:0016301">
    <property type="term" value="F:kinase activity"/>
    <property type="evidence" value="ECO:0007669"/>
    <property type="project" value="UniProtKB-KW"/>
</dbReference>
<evidence type="ECO:0000256" key="1">
    <source>
        <dbReference type="ARBA" id="ARBA00000085"/>
    </source>
</evidence>
<feature type="domain" description="Histidine kinase" evidence="8">
    <location>
        <begin position="271"/>
        <end position="532"/>
    </location>
</feature>
<dbReference type="InterPro" id="IPR036890">
    <property type="entry name" value="HATPase_C_sf"/>
</dbReference>
<evidence type="ECO:0000256" key="6">
    <source>
        <dbReference type="ARBA" id="ARBA00023012"/>
    </source>
</evidence>
<dbReference type="InterPro" id="IPR036097">
    <property type="entry name" value="HisK_dim/P_sf"/>
</dbReference>
<evidence type="ECO:0000256" key="4">
    <source>
        <dbReference type="ARBA" id="ARBA00022553"/>
    </source>
</evidence>
<dbReference type="EC" id="2.7.13.3" evidence="3"/>
<evidence type="ECO:0000313" key="9">
    <source>
        <dbReference type="EMBL" id="MBD2565462.1"/>
    </source>
</evidence>
<keyword evidence="10" id="KW-1185">Reference proteome</keyword>
<dbReference type="SUPFAM" id="SSF55781">
    <property type="entry name" value="GAF domain-like"/>
    <property type="match status" value="1"/>
</dbReference>
<evidence type="ECO:0000256" key="3">
    <source>
        <dbReference type="ARBA" id="ARBA00012438"/>
    </source>
</evidence>
<dbReference type="PROSITE" id="PS50046">
    <property type="entry name" value="PHYTOCHROME_2"/>
    <property type="match status" value="1"/>
</dbReference>
<evidence type="ECO:0000256" key="2">
    <source>
        <dbReference type="ARBA" id="ARBA00006402"/>
    </source>
</evidence>
<dbReference type="Pfam" id="PF01590">
    <property type="entry name" value="GAF"/>
    <property type="match status" value="1"/>
</dbReference>
<dbReference type="Proteomes" id="UP000604661">
    <property type="component" value="Unassembled WGS sequence"/>
</dbReference>
<dbReference type="PANTHER" id="PTHR43065">
    <property type="entry name" value="SENSOR HISTIDINE KINASE"/>
    <property type="match status" value="1"/>
</dbReference>
<dbReference type="InterPro" id="IPR003594">
    <property type="entry name" value="HATPase_dom"/>
</dbReference>
<evidence type="ECO:0000259" key="7">
    <source>
        <dbReference type="PROSITE" id="PS50046"/>
    </source>
</evidence>
<protein>
    <recommendedName>
        <fullName evidence="3">histidine kinase</fullName>
        <ecNumber evidence="3">2.7.13.3</ecNumber>
    </recommendedName>
</protein>
<name>A0ABR8F861_NOSLI</name>
<dbReference type="InterPro" id="IPR004358">
    <property type="entry name" value="Sig_transdc_His_kin-like_C"/>
</dbReference>
<evidence type="ECO:0000259" key="8">
    <source>
        <dbReference type="PROSITE" id="PS50109"/>
    </source>
</evidence>
<dbReference type="InterPro" id="IPR003018">
    <property type="entry name" value="GAF"/>
</dbReference>
<dbReference type="Gene3D" id="3.30.450.40">
    <property type="match status" value="1"/>
</dbReference>
<keyword evidence="4" id="KW-0597">Phosphoprotein</keyword>
<reference evidence="9 10" key="1">
    <citation type="journal article" date="2020" name="ISME J.">
        <title>Comparative genomics reveals insights into cyanobacterial evolution and habitat adaptation.</title>
        <authorList>
            <person name="Chen M.Y."/>
            <person name="Teng W.K."/>
            <person name="Zhao L."/>
            <person name="Hu C.X."/>
            <person name="Zhou Y.K."/>
            <person name="Han B.P."/>
            <person name="Song L.R."/>
            <person name="Shu W.S."/>
        </authorList>
    </citation>
    <scope>NUCLEOTIDE SEQUENCE [LARGE SCALE GENOMIC DNA]</scope>
    <source>
        <strain evidence="9 10">FACHB-391</strain>
    </source>
</reference>
<dbReference type="InterPro" id="IPR005467">
    <property type="entry name" value="His_kinase_dom"/>
</dbReference>
<comment type="catalytic activity">
    <reaction evidence="1">
        <text>ATP + protein L-histidine = ADP + protein N-phospho-L-histidine.</text>
        <dbReference type="EC" id="2.7.13.3"/>
    </reaction>
</comment>
<evidence type="ECO:0000256" key="5">
    <source>
        <dbReference type="ARBA" id="ARBA00022777"/>
    </source>
</evidence>
<dbReference type="CDD" id="cd00082">
    <property type="entry name" value="HisKA"/>
    <property type="match status" value="1"/>
</dbReference>
<comment type="similarity">
    <text evidence="2">In the N-terminal section; belongs to the phytochrome family.</text>
</comment>
<dbReference type="SMART" id="SM00065">
    <property type="entry name" value="GAF"/>
    <property type="match status" value="1"/>
</dbReference>
<keyword evidence="5 9" id="KW-0418">Kinase</keyword>
<dbReference type="InterPro" id="IPR029016">
    <property type="entry name" value="GAF-like_dom_sf"/>
</dbReference>
<dbReference type="InterPro" id="IPR016132">
    <property type="entry name" value="Phyto_chromo_attachment"/>
</dbReference>
<accession>A0ABR8F861</accession>
<dbReference type="SMART" id="SM00387">
    <property type="entry name" value="HATPase_c"/>
    <property type="match status" value="1"/>
</dbReference>
<organism evidence="9 10">
    <name type="scientific">Nostoc linckia FACHB-391</name>
    <dbReference type="NCBI Taxonomy" id="2692906"/>
    <lineage>
        <taxon>Bacteria</taxon>
        <taxon>Bacillati</taxon>
        <taxon>Cyanobacteriota</taxon>
        <taxon>Cyanophyceae</taxon>
        <taxon>Nostocales</taxon>
        <taxon>Nostocaceae</taxon>
        <taxon>Nostoc</taxon>
    </lineage>
</organism>
<gene>
    <name evidence="9" type="ORF">H6G95_33825</name>
</gene>
<dbReference type="Gene3D" id="1.10.287.130">
    <property type="match status" value="1"/>
</dbReference>
<sequence length="537" mass="59837">MDIEPRDLSQKQRKGLQTLSHQVVAQLELKRNTTKLRQMIPEIKQLKQQLITQELVGQQDSILFNLANQIRNSLDLDTILQTAVNEIHTLLQVDRCDFVWCLPNKDQFNFMVTHEATNPEIQMALGELSLGSGSVLAETILNLDMLRIEDVSTTSEALTLEDRALLRQLAVTSVLLLPLRTHSGQLGAIVCHHCRGSRQWTDSEVRLLKAVTDQVAIALDQAELLAQTRATAFAAQTQATYLGNALSQLQQTQMQLIQQEKMSSLGQLVAGVAHEINNPVNFINGNIAYATDYVRDLLELLRLYQGSYPNATGAIQEKMEDIDFDFLTQDLPNLLSSMRMGAERIRQIVLSLRNFSRLDEAEMKPVDIHEGIENTLLILKSRLKLTSAKFEIQVIKAYENLPPVDCYAGQLNQVFMNLLGNAIDALDETPNPIITIQTELISREKSGSSDLSQVSHADSVVIRIRDNGSGMTETTQQKLFNPFFTTKPIGKGTGLGLSISYQIVVEKHGGILKCSSELGKGSEFLIQIPVEPLVKRT</sequence>
<proteinExistence type="inferred from homology"/>
<feature type="domain" description="Phytochrome chromophore attachment site" evidence="7">
    <location>
        <begin position="148"/>
        <end position="214"/>
    </location>
</feature>
<dbReference type="SUPFAM" id="SSF55874">
    <property type="entry name" value="ATPase domain of HSP90 chaperone/DNA topoisomerase II/histidine kinase"/>
    <property type="match status" value="1"/>
</dbReference>
<dbReference type="PRINTS" id="PR00344">
    <property type="entry name" value="BCTRLSENSOR"/>
</dbReference>
<dbReference type="PANTHER" id="PTHR43065:SF50">
    <property type="entry name" value="HISTIDINE KINASE"/>
    <property type="match status" value="1"/>
</dbReference>
<keyword evidence="5 9" id="KW-0808">Transferase</keyword>
<comment type="caution">
    <text evidence="9">The sequence shown here is derived from an EMBL/GenBank/DDBJ whole genome shotgun (WGS) entry which is preliminary data.</text>
</comment>
<dbReference type="PROSITE" id="PS50109">
    <property type="entry name" value="HIS_KIN"/>
    <property type="match status" value="1"/>
</dbReference>
<keyword evidence="6" id="KW-0902">Two-component regulatory system</keyword>